<dbReference type="RefSeq" id="XP_007313499.1">
    <property type="nucleotide sequence ID" value="XM_007313437.1"/>
</dbReference>
<dbReference type="HOGENOM" id="CLU_093219_0_0_1"/>
<dbReference type="GeneID" id="18817399"/>
<evidence type="ECO:0000256" key="1">
    <source>
        <dbReference type="SAM" id="Phobius"/>
    </source>
</evidence>
<dbReference type="AlphaFoldDB" id="F8NIB1"/>
<proteinExistence type="predicted"/>
<protein>
    <submittedName>
        <fullName evidence="2">Uncharacterized protein</fullName>
    </submittedName>
</protein>
<keyword evidence="1" id="KW-0472">Membrane</keyword>
<keyword evidence="1" id="KW-1133">Transmembrane helix</keyword>
<keyword evidence="1" id="KW-0812">Transmembrane</keyword>
<dbReference type="KEGG" id="sla:SERLADRAFT_456784"/>
<organism>
    <name type="scientific">Serpula lacrymans var. lacrymans (strain S7.9)</name>
    <name type="common">Dry rot fungus</name>
    <dbReference type="NCBI Taxonomy" id="578457"/>
    <lineage>
        <taxon>Eukaryota</taxon>
        <taxon>Fungi</taxon>
        <taxon>Dikarya</taxon>
        <taxon>Basidiomycota</taxon>
        <taxon>Agaricomycotina</taxon>
        <taxon>Agaricomycetes</taxon>
        <taxon>Agaricomycetidae</taxon>
        <taxon>Boletales</taxon>
        <taxon>Coniophorineae</taxon>
        <taxon>Serpulaceae</taxon>
        <taxon>Serpula</taxon>
    </lineage>
</organism>
<gene>
    <name evidence="2" type="ORF">SERLADRAFT_456784</name>
</gene>
<dbReference type="EMBL" id="GL945429">
    <property type="protein sequence ID" value="EGO29257.1"/>
    <property type="molecule type" value="Genomic_DNA"/>
</dbReference>
<evidence type="ECO:0000313" key="2">
    <source>
        <dbReference type="EMBL" id="EGO29257.1"/>
    </source>
</evidence>
<accession>F8NIB1</accession>
<dbReference type="Proteomes" id="UP000008064">
    <property type="component" value="Unassembled WGS sequence"/>
</dbReference>
<name>F8NIB1_SERL9</name>
<reference evidence="2" key="1">
    <citation type="submission" date="2011-04" db="EMBL/GenBank/DDBJ databases">
        <title>Evolution of plant cell wall degrading machinery underlies the functional diversity of forest fungi.</title>
        <authorList>
            <consortium name="US DOE Joint Genome Institute (JGI-PGF)"/>
            <person name="Eastwood D.C."/>
            <person name="Floudas D."/>
            <person name="Binder M."/>
            <person name="Majcherczyk A."/>
            <person name="Schneider P."/>
            <person name="Aerts A."/>
            <person name="Asiegbu F.O."/>
            <person name="Baker S.E."/>
            <person name="Barry K."/>
            <person name="Bendiksby M."/>
            <person name="Blumentritt M."/>
            <person name="Coutinho P.M."/>
            <person name="Cullen D."/>
            <person name="Cullen D."/>
            <person name="Gathman A."/>
            <person name="Goodell B."/>
            <person name="Henrissat B."/>
            <person name="Ihrmark K."/>
            <person name="Kauserud H."/>
            <person name="Kohler A."/>
            <person name="LaButti K."/>
            <person name="Lapidus A."/>
            <person name="Lavin J.L."/>
            <person name="Lee Y.-H."/>
            <person name="Lindquist E."/>
            <person name="Lilly W."/>
            <person name="Lucas S."/>
            <person name="Morin E."/>
            <person name="Murat C."/>
            <person name="Oguiza J.A."/>
            <person name="Park J."/>
            <person name="Pisabarro A.G."/>
            <person name="Riley R."/>
            <person name="Rosling A."/>
            <person name="Salamov A."/>
            <person name="Schmidt O."/>
            <person name="Schmutz J."/>
            <person name="Skrede I."/>
            <person name="Stenlid J."/>
            <person name="Wiebenga A."/>
            <person name="Xie X."/>
            <person name="Kues U."/>
            <person name="Hibbett D.S."/>
            <person name="Hoffmeister D."/>
            <person name="Hogberg N."/>
            <person name="Martin F."/>
            <person name="Grigoriev I.V."/>
            <person name="Watkinson S.C."/>
        </authorList>
    </citation>
    <scope>NUCLEOTIDE SEQUENCE</scope>
    <source>
        <strain evidence="2">S7.9</strain>
    </source>
</reference>
<feature type="transmembrane region" description="Helical" evidence="1">
    <location>
        <begin position="49"/>
        <end position="67"/>
    </location>
</feature>
<dbReference type="OrthoDB" id="3201807at2759"/>
<feature type="transmembrane region" description="Helical" evidence="1">
    <location>
        <begin position="79"/>
        <end position="96"/>
    </location>
</feature>
<sequence length="266" mass="29807">MSYPLQWLSNTFNSRSKAIELLQPEVENNVLTRHDFDLAVNFLPGIHRYFPGIYSGTFTGATLGYGYMFARPRWTPRRFTALSGLGFIVGGMFGMLRQVLAHRQFAKALEDPKGFMRALADVHHRLGGEGELGFTLERLRNEGTGRNAQVPERVEQGPEMVDEDYWDRPRPSVNESANATVITETSSNTAASQPAARWNEIRAANARAAGQQSSWDAIRQKHERNRLPNSSSNTVVDERALEQAKFDAMIEAERRKGTGQEGGFMS</sequence>